<reference evidence="1" key="1">
    <citation type="submission" date="2023-08" db="EMBL/GenBank/DDBJ databases">
        <authorList>
            <person name="Page C.A."/>
            <person name="Perez-Diaz I.M."/>
        </authorList>
    </citation>
    <scope>NUCLEOTIDE SEQUENCE</scope>
    <source>
        <strain evidence="1">1.8.9</strain>
    </source>
</reference>
<accession>A0AAP5ULW9</accession>
<sequence length="43" mass="4457">MLLAGLLVAAGLAAVAGVVAGNRVPAAQPVRIKHDQRTPQNRR</sequence>
<gene>
    <name evidence="1" type="ORF">RI555_15720</name>
</gene>
<comment type="caution">
    <text evidence="1">The sequence shown here is derived from an EMBL/GenBank/DDBJ whole genome shotgun (WGS) entry which is preliminary data.</text>
</comment>
<dbReference type="AlphaFoldDB" id="A0AAP5ULW9"/>
<evidence type="ECO:0000313" key="2">
    <source>
        <dbReference type="Proteomes" id="UP001263852"/>
    </source>
</evidence>
<proteinExistence type="predicted"/>
<protein>
    <submittedName>
        <fullName evidence="1">Uncharacterized protein</fullName>
    </submittedName>
</protein>
<dbReference type="EMBL" id="JAVLAO010000001">
    <property type="protein sequence ID" value="MDT7040390.1"/>
    <property type="molecule type" value="Genomic_DNA"/>
</dbReference>
<dbReference type="Proteomes" id="UP001263852">
    <property type="component" value="Unassembled WGS sequence"/>
</dbReference>
<name>A0AAP5ULW9_LACPE</name>
<evidence type="ECO:0000313" key="1">
    <source>
        <dbReference type="EMBL" id="MDT7040390.1"/>
    </source>
</evidence>
<organism evidence="1 2">
    <name type="scientific">Lactiplantibacillus pentosus</name>
    <name type="common">Lactobacillus pentosus</name>
    <dbReference type="NCBI Taxonomy" id="1589"/>
    <lineage>
        <taxon>Bacteria</taxon>
        <taxon>Bacillati</taxon>
        <taxon>Bacillota</taxon>
        <taxon>Bacilli</taxon>
        <taxon>Lactobacillales</taxon>
        <taxon>Lactobacillaceae</taxon>
        <taxon>Lactiplantibacillus</taxon>
    </lineage>
</organism>
<dbReference type="RefSeq" id="WP_021336886.1">
    <property type="nucleotide sequence ID" value="NZ_BOUG01000002.1"/>
</dbReference>